<feature type="repeat" description="HEAT" evidence="3">
    <location>
        <begin position="1785"/>
        <end position="1822"/>
    </location>
</feature>
<proteinExistence type="inferred from homology"/>
<dbReference type="FunFam" id="1.25.10.10:FF:000090">
    <property type="entry name" value="eIF-2-alpha kinase activator GCN1"/>
    <property type="match status" value="1"/>
</dbReference>
<dbReference type="EMBL" id="OE000944">
    <property type="protein sequence ID" value="CAD7455530.1"/>
    <property type="molecule type" value="Genomic_DNA"/>
</dbReference>
<dbReference type="Pfam" id="PF23271">
    <property type="entry name" value="HEAT_GCN1"/>
    <property type="match status" value="1"/>
</dbReference>
<dbReference type="GO" id="GO:0005829">
    <property type="term" value="C:cytosol"/>
    <property type="evidence" value="ECO:0007669"/>
    <property type="project" value="TreeGrafter"/>
</dbReference>
<dbReference type="FunFam" id="1.25.10.10:FF:000096">
    <property type="entry name" value="eIF-2-alpha kinase activator gcn1"/>
    <property type="match status" value="1"/>
</dbReference>
<dbReference type="PANTHER" id="PTHR23346">
    <property type="entry name" value="TRANSLATIONAL ACTIVATOR GCN1-RELATED"/>
    <property type="match status" value="1"/>
</dbReference>
<evidence type="ECO:0000259" key="4">
    <source>
        <dbReference type="SMART" id="SM01349"/>
    </source>
</evidence>
<dbReference type="InterPro" id="IPR034085">
    <property type="entry name" value="TOG"/>
</dbReference>
<name>A0A7R9FMK2_9NEOP</name>
<feature type="domain" description="TOG" evidence="4">
    <location>
        <begin position="1611"/>
        <end position="1844"/>
    </location>
</feature>
<evidence type="ECO:0000256" key="3">
    <source>
        <dbReference type="PROSITE-ProRule" id="PRU00103"/>
    </source>
</evidence>
<dbReference type="PROSITE" id="PS50077">
    <property type="entry name" value="HEAT_REPEAT"/>
    <property type="match status" value="4"/>
</dbReference>
<dbReference type="SUPFAM" id="SSF48371">
    <property type="entry name" value="ARM repeat"/>
    <property type="match status" value="4"/>
</dbReference>
<gene>
    <name evidence="5" type="ORF">TTEB3V08_LOCUS3597</name>
</gene>
<evidence type="ECO:0000256" key="2">
    <source>
        <dbReference type="ARBA" id="ARBA00022737"/>
    </source>
</evidence>
<comment type="similarity">
    <text evidence="1">Belongs to the GCN1 family.</text>
</comment>
<evidence type="ECO:0000256" key="1">
    <source>
        <dbReference type="ARBA" id="ARBA00007366"/>
    </source>
</evidence>
<organism evidence="5">
    <name type="scientific">Timema tahoe</name>
    <dbReference type="NCBI Taxonomy" id="61484"/>
    <lineage>
        <taxon>Eukaryota</taxon>
        <taxon>Metazoa</taxon>
        <taxon>Ecdysozoa</taxon>
        <taxon>Arthropoda</taxon>
        <taxon>Hexapoda</taxon>
        <taxon>Insecta</taxon>
        <taxon>Pterygota</taxon>
        <taxon>Neoptera</taxon>
        <taxon>Polyneoptera</taxon>
        <taxon>Phasmatodea</taxon>
        <taxon>Timematodea</taxon>
        <taxon>Timematoidea</taxon>
        <taxon>Timematidae</taxon>
        <taxon>Timema</taxon>
    </lineage>
</organism>
<feature type="repeat" description="HEAT" evidence="3">
    <location>
        <begin position="2221"/>
        <end position="2258"/>
    </location>
</feature>
<dbReference type="InterPro" id="IPR057546">
    <property type="entry name" value="HEAT_GCN1"/>
</dbReference>
<dbReference type="InterPro" id="IPR056810">
    <property type="entry name" value="GNC1-like_N"/>
</dbReference>
<dbReference type="Gene3D" id="1.25.10.10">
    <property type="entry name" value="Leucine-rich Repeat Variant"/>
    <property type="match status" value="6"/>
</dbReference>
<dbReference type="Pfam" id="PF24987">
    <property type="entry name" value="HEAT_EF3_N"/>
    <property type="match status" value="2"/>
</dbReference>
<dbReference type="GO" id="GO:0034198">
    <property type="term" value="P:cellular response to amino acid starvation"/>
    <property type="evidence" value="ECO:0007669"/>
    <property type="project" value="TreeGrafter"/>
</dbReference>
<reference evidence="5" key="1">
    <citation type="submission" date="2020-11" db="EMBL/GenBank/DDBJ databases">
        <authorList>
            <person name="Tran Van P."/>
        </authorList>
    </citation>
    <scope>NUCLEOTIDE SEQUENCE</scope>
</reference>
<accession>A0A7R9FMK2</accession>
<feature type="domain" description="TOG" evidence="4">
    <location>
        <begin position="2352"/>
        <end position="2632"/>
    </location>
</feature>
<dbReference type="Pfam" id="PF24984">
    <property type="entry name" value="HEAT_EF3_GNC1"/>
    <property type="match status" value="1"/>
</dbReference>
<dbReference type="InterPro" id="IPR021133">
    <property type="entry name" value="HEAT_type_2"/>
</dbReference>
<dbReference type="PANTHER" id="PTHR23346:SF7">
    <property type="entry name" value="STALLED RIBOSOME SENSOR GCN1"/>
    <property type="match status" value="1"/>
</dbReference>
<dbReference type="Pfam" id="PF24993">
    <property type="entry name" value="GNC1_N"/>
    <property type="match status" value="1"/>
</dbReference>
<keyword evidence="2" id="KW-0677">Repeat</keyword>
<dbReference type="InterPro" id="IPR011989">
    <property type="entry name" value="ARM-like"/>
</dbReference>
<dbReference type="SMART" id="SM01349">
    <property type="entry name" value="TOG"/>
    <property type="match status" value="3"/>
</dbReference>
<feature type="repeat" description="HEAT" evidence="3">
    <location>
        <begin position="2482"/>
        <end position="2520"/>
    </location>
</feature>
<dbReference type="GO" id="GO:0000226">
    <property type="term" value="P:microtubule cytoskeleton organization"/>
    <property type="evidence" value="ECO:0007669"/>
    <property type="project" value="UniProtKB-ARBA"/>
</dbReference>
<feature type="repeat" description="HEAT" evidence="3">
    <location>
        <begin position="1904"/>
        <end position="1942"/>
    </location>
</feature>
<sequence>MDEVFFNELVTLISPAERLAITPRYLGTGNNFEDLKFSSYIAATTIRKIVEERCYALCVRLKDYIKIDLCPSNVECSKLGNPCINCSFNHSCVYGSQLNVSCTVKDRVNCSGSTTFVRVMRCQYCYQTESWEHTCTSSSLCKAVASPRQYYTKEFCTLLMVKVKLQHPNERQYNGRRKTCVLKLTKALRDLPIRIQTASRKERYDVLHNVEAVLSNPGISESIVRGLCKVLQLTLPRYRDSTSQSYVKSVIISLVKQHGDWTIKHLTASLTDIAVSHCHLIPTKNTSQSGLYALSWSCLLIEHGLNNCSDNAKAEFQRLVDAQAVLLSVVAAAGVGRNTAKAYKILSTMWKSVKGSEELYSNALTNAEPSAHIVVFGSYLIRYLSEIKRTELIAKYKPSLLDIFIKVAISCKNKPALYIVKESEPLLKHVTHEEFKQFLLPAMQKAMLRNPEIILECVGNVMLGLSLDLSQYAQDIGKSLVANLHSKEDLARDESVAACRSLALQCSDSGALEGLLHHLFDVFHGSEGKLTVATHKISVLDGAGNLSYNAVTGSSVQKLASSAADHFIKVLDTEVVKRVPGYRSRSLGVQSLPLPECFCEALALDRGQILPLHEKTLIHALEVFSLWCTKFSNEVPNKVLDWLKKGPGLKTSTAGVRTAYIGCMSACFSGNTLGQGVDFIPYLLKTVEKSVGQATQIPIVTEALSAACLLLKIVSSDVGADKNLGNFWTIVSDMDKQLFVSEKFLTLASNNALYHVLLLCERLLLDHIDKLNGRTQPLHKAIVYCLTAPSSSLRLRCQPVVRKLVSTLGGTQLARSLLKELTRFLETARVHSIDPDKEGDSGGEMSAKVLVSCITVLCSGANLVVEDRQMLALDSLVCSHHPAIVAIAPDLWLKLLKYLKLEPEEFIKQFEGNIKKILIDEYTPTPCLENCLETVVDLNPEVILPPLVIHVGEILGDPAILHVTKAEYFTFLMPEGELYDKSVVSGKDHENELDARNMKRESKVYSYKEQLEEIQLRRELEDKKRKQGKLKEPELTVKQKEAMRLQLEKESAIRSKLTQLNQKLTCVVSMTRAVARGNGAELSMYFRDLLPFILRDLQSPLAASCLIQLYVELRHCVFTGEQSSLGELVAHVSLRLRAPLCDLDPRWEEEDVNVAVARTIKTLHRATVRSRRPHHEPTVHLTAPAFCYVFPLLRSALLTRSDDDLVTLSLQIIAEHAQMRGESLKDLHHPMLLPRRQMFELLIDLISKYIAHLGTPSFTLPWSFHPHAKLACHILGILQDFAHDFLPRQGSVSLLGSVSGRVQQQAGATLLDLAMSGSGGEGCAFANSDEIQCLLSALQNPSAVVRDAALRGLAAMVRALPTLKQNYEEAVRLTRRIWVARFDVVEENRALANKLWEVAGLELSAVLWEDLMSDVIHPVDEIQKAGAEALAALLKEKAKLIDLVLNQLLEMYNSKLVVVPPKLDSFGRVIEQPIDMWEPRSGVALALTQIAPLLNSQSVVRLITFFVPTGLGDRNQQVRKNMLAAALAAVDIHGKETVNNLLPVFEDFLDKAPDSGSFDAVRQSVVILMGSLARHLEKDDRKVKPIVGKLIDALSTPSQQVQEAVANCLPPLVPAIKDDAPQLVQKLLNQLLESEKYGERKGAAYGLAGLVKGMGILALKQLDIMNTLTNAIQNKKNFRHREGALFAFEMLCTMLGRLFEPYIVHVLPHLLLCFGDGNQYVRDATDDTARVVMSKLSAHGVKLVLPSLLAALEEDSWRTKTGSVELLGAMAYCAPKQLSSCLPSIVPKLIEVLSDSHVKVQKAGAQALKLIGSVIRNPEIQAIVPVLLEALQDPSNRTATCLQTLLDTQFVHFIDAPSLALIMPVVQRAFMDRSTETRKMAAQIIGNMYSLTDQKDLTPYLPTIIPGLKSSLLDPVPEVRSVSARALGAMVRGMGESSFEDLLPWLMQTLTSETSSVDRSGAAQGLSEVVGGLGVEKLHKLMPEIISTAERTDIAPHVKDGYIMMFIYMPVAFTNEFTPYIGQIINPILKALADENEYVRDTALKAGQRIVNLYADKAITLLLPELEGGLFDDNWRIRYSSVQLLGDLLYRISGVSGKMSTETADEDDNFGTEQSHQAALHVWKVVVTNTPRTLREILPTLFSLLLGCLASTSYDKRQVAARTLGDLVRKLGERVLPEIIPILEKGLESDQPDQRQGVCIGLSEIMASTSKDMVLTFVNSLVPTVRRALCDPLPEVRQAAAKTFDSLHSTVGVRALDDILPAMLSQLNDPDPAVAESTLDGLRQVMAIKSRVVLPYLVPQLIAPPRVNTKALSILASVAGEALTKYLHKILPALLAALSASLGTPREAQELEYCQAVVLSVSDEVGVRTVMDNLMDSTKSDNVDVRRSSITLLCAFCRHTHADYSQYVPQLLRGLIHLFTDSNKEVLQMAWEALNAVTKTLDSNQQTAHVSDIRQAVRFAVSDLKGQDLLPGFCLPKGITPILPLFREAILNGLPEVKEQAAQGLGEVIRLTSAEALQPSVVQITGPLIRILGDRFNWNVKAAVLETLALLLAKVGVMLKQFLPQLQTTFLKALNDSNRQVRIKAANALSHLIVIHTKADPLFMELHTGVRAADDPAIRETMLQALRGVISPAGDKMTESLRKSVYVTLTSMLGYSEDATRAAVAGCLGALCRWLSPEQLNATLSDHLLADDVTLDWTLRHGRSSALSVALKEAGKQVYADPNKEKVCRVLLAYLMADRVPIAMNGVRGCGYLFQHLMLTGQLPLPQQLLTPFVRTMNHSSNEVKQLLARVCCVLGKTVPPQQMAPELLKLVIPMLVNGTKEKNSYVKANSEFALVAVLRLRFGDEMTQRCLNLLDIGARESLSDVITKVLRKVANQPEGKDEELDDTLIT</sequence>
<feature type="domain" description="TOG" evidence="4">
    <location>
        <begin position="2052"/>
        <end position="2280"/>
    </location>
</feature>
<dbReference type="GO" id="GO:0006417">
    <property type="term" value="P:regulation of translation"/>
    <property type="evidence" value="ECO:0007669"/>
    <property type="project" value="TreeGrafter"/>
</dbReference>
<dbReference type="Pfam" id="PF25801">
    <property type="entry name" value="HEAT_GCN1_C_2"/>
    <property type="match status" value="1"/>
</dbReference>
<dbReference type="GO" id="GO:0019887">
    <property type="term" value="F:protein kinase regulator activity"/>
    <property type="evidence" value="ECO:0007669"/>
    <property type="project" value="TreeGrafter"/>
</dbReference>
<protein>
    <recommendedName>
        <fullName evidence="4">TOG domain-containing protein</fullName>
    </recommendedName>
</protein>
<evidence type="ECO:0000313" key="5">
    <source>
        <dbReference type="EMBL" id="CAD7455530.1"/>
    </source>
</evidence>
<dbReference type="InterPro" id="IPR016024">
    <property type="entry name" value="ARM-type_fold"/>
</dbReference>